<feature type="transmembrane region" description="Helical" evidence="5">
    <location>
        <begin position="50"/>
        <end position="77"/>
    </location>
</feature>
<feature type="transmembrane region" description="Helical" evidence="5">
    <location>
        <begin position="438"/>
        <end position="455"/>
    </location>
</feature>
<feature type="transmembrane region" description="Helical" evidence="5">
    <location>
        <begin position="172"/>
        <end position="195"/>
    </location>
</feature>
<dbReference type="PANTHER" id="PTHR47704:SF1">
    <property type="entry name" value="POTASSIUM TRANSPORTER KIMA"/>
    <property type="match status" value="1"/>
</dbReference>
<comment type="subcellular location">
    <subcellularLocation>
        <location evidence="1">Membrane</location>
        <topology evidence="1">Multi-pass membrane protein</topology>
    </subcellularLocation>
</comment>
<proteinExistence type="predicted"/>
<evidence type="ECO:0000256" key="4">
    <source>
        <dbReference type="ARBA" id="ARBA00023136"/>
    </source>
</evidence>
<name>A0ABS2PPU2_9STRE</name>
<evidence type="ECO:0000256" key="3">
    <source>
        <dbReference type="ARBA" id="ARBA00022989"/>
    </source>
</evidence>
<feature type="transmembrane region" description="Helical" evidence="5">
    <location>
        <begin position="142"/>
        <end position="160"/>
    </location>
</feature>
<evidence type="ECO:0000256" key="2">
    <source>
        <dbReference type="ARBA" id="ARBA00022692"/>
    </source>
</evidence>
<dbReference type="Pfam" id="PF13520">
    <property type="entry name" value="AA_permease_2"/>
    <property type="match status" value="1"/>
</dbReference>
<evidence type="ECO:0000256" key="1">
    <source>
        <dbReference type="ARBA" id="ARBA00004141"/>
    </source>
</evidence>
<dbReference type="Proteomes" id="UP000697472">
    <property type="component" value="Unassembled WGS sequence"/>
</dbReference>
<keyword evidence="7" id="KW-1185">Reference proteome</keyword>
<dbReference type="RefSeq" id="WP_205008790.1">
    <property type="nucleotide sequence ID" value="NZ_JAFBEH010000002.1"/>
</dbReference>
<comment type="caution">
    <text evidence="6">The sequence shown here is derived from an EMBL/GenBank/DDBJ whole genome shotgun (WGS) entry which is preliminary data.</text>
</comment>
<evidence type="ECO:0000313" key="6">
    <source>
        <dbReference type="EMBL" id="MBM7641921.1"/>
    </source>
</evidence>
<feature type="transmembrane region" description="Helical" evidence="5">
    <location>
        <begin position="413"/>
        <end position="432"/>
    </location>
</feature>
<feature type="transmembrane region" description="Helical" evidence="5">
    <location>
        <begin position="351"/>
        <end position="371"/>
    </location>
</feature>
<gene>
    <name evidence="6" type="ORF">JOC28_000209</name>
</gene>
<organism evidence="6 7">
    <name type="scientific">Streptococcus loxodontisalivarius</name>
    <dbReference type="NCBI Taxonomy" id="1349415"/>
    <lineage>
        <taxon>Bacteria</taxon>
        <taxon>Bacillati</taxon>
        <taxon>Bacillota</taxon>
        <taxon>Bacilli</taxon>
        <taxon>Lactobacillales</taxon>
        <taxon>Streptococcaceae</taxon>
        <taxon>Streptococcus</taxon>
    </lineage>
</organism>
<feature type="transmembrane region" description="Helical" evidence="5">
    <location>
        <begin position="303"/>
        <end position="330"/>
    </location>
</feature>
<dbReference type="InterPro" id="IPR002293">
    <property type="entry name" value="AA/rel_permease1"/>
</dbReference>
<evidence type="ECO:0000313" key="7">
    <source>
        <dbReference type="Proteomes" id="UP000697472"/>
    </source>
</evidence>
<dbReference type="PANTHER" id="PTHR47704">
    <property type="entry name" value="POTASSIUM TRANSPORTER KIMA"/>
    <property type="match status" value="1"/>
</dbReference>
<dbReference type="Gene3D" id="1.20.1740.10">
    <property type="entry name" value="Amino acid/polyamine transporter I"/>
    <property type="match status" value="1"/>
</dbReference>
<accession>A0ABS2PPU2</accession>
<sequence>MLEKLKNVLLGSPLKSDDGAGDEHLLGKSQALAMLSSDALSSIAYGPEQVILVLTALSAAAIWWSLPIGIGVLILLISLTISYSQVIHAYPSGGGAYMVSTENLNPSLGLLAGGSLLIDYMLTVAVSVSSGADAITSAFPQLHPYNLTISIVLVLILMLMNLRGLQESASALFIPVYLFIASTIFLLVFGIFKILTGQLDYAATAHVGQSISGMSIVLLLRAFTSGSASLTGVEAISNAVPFFKKPKTKNAVKTLVIMSAILGFMFVGITFLNYWLGVLPSSKVTILAQIAQKVFGSSMIGQVLFYIFQLATAMILAVAANTGFSAFPILSFNMAKNKYMPHLYLEKGARLGYSNGIITLAVGAIVLLLASNGSTEGLIPLYTIGVFIPFALAQTGMVLYWKKQSPQNYLKKASANVVGALICYGIIAILLVFRLADIWLFFPIIGVLMVMFYAIKRHYTNVAKQLRIQESQAKVTHYKGNRVLVLIGNLTQASIEAISYAQSLTDNVTALHVSTAETKDKDAELQEEFQREFPGLELVNVVSSYRDVIKPTVDYVRQASQEAREKEETLTVLIPQFVPKKSWQNLLHNQMSLRLKYYLRWNEDIVIASYSFHLKD</sequence>
<keyword evidence="3 5" id="KW-1133">Transmembrane helix</keyword>
<feature type="transmembrane region" description="Helical" evidence="5">
    <location>
        <begin position="377"/>
        <end position="401"/>
    </location>
</feature>
<reference evidence="6 7" key="1">
    <citation type="submission" date="2021-01" db="EMBL/GenBank/DDBJ databases">
        <title>Genomic Encyclopedia of Type Strains, Phase IV (KMG-IV): sequencing the most valuable type-strain genomes for metagenomic binning, comparative biology and taxonomic classification.</title>
        <authorList>
            <person name="Goeker M."/>
        </authorList>
    </citation>
    <scope>NUCLEOTIDE SEQUENCE [LARGE SCALE GENOMIC DNA]</scope>
    <source>
        <strain evidence="6 7">DSM 27382</strain>
    </source>
</reference>
<keyword evidence="2 5" id="KW-0812">Transmembrane</keyword>
<dbReference type="InterPro" id="IPR053153">
    <property type="entry name" value="APC_K+_Transporter"/>
</dbReference>
<feature type="transmembrane region" description="Helical" evidence="5">
    <location>
        <begin position="254"/>
        <end position="276"/>
    </location>
</feature>
<keyword evidence="4 5" id="KW-0472">Membrane</keyword>
<feature type="transmembrane region" description="Helical" evidence="5">
    <location>
        <begin position="108"/>
        <end position="130"/>
    </location>
</feature>
<dbReference type="EMBL" id="JAFBEH010000002">
    <property type="protein sequence ID" value="MBM7641921.1"/>
    <property type="molecule type" value="Genomic_DNA"/>
</dbReference>
<protein>
    <submittedName>
        <fullName evidence="6">Amino acid transporter</fullName>
    </submittedName>
</protein>
<evidence type="ECO:0000256" key="5">
    <source>
        <dbReference type="SAM" id="Phobius"/>
    </source>
</evidence>